<dbReference type="OrthoDB" id="1493025at2"/>
<keyword evidence="2" id="KW-1185">Reference proteome</keyword>
<proteinExistence type="predicted"/>
<dbReference type="RefSeq" id="WP_131908885.1">
    <property type="nucleotide sequence ID" value="NZ_SMFM01000002.1"/>
</dbReference>
<organism evidence="1 2">
    <name type="scientific">Flavobacterium caseinilyticum</name>
    <dbReference type="NCBI Taxonomy" id="2541732"/>
    <lineage>
        <taxon>Bacteria</taxon>
        <taxon>Pseudomonadati</taxon>
        <taxon>Bacteroidota</taxon>
        <taxon>Flavobacteriia</taxon>
        <taxon>Flavobacteriales</taxon>
        <taxon>Flavobacteriaceae</taxon>
        <taxon>Flavobacterium</taxon>
    </lineage>
</organism>
<dbReference type="EMBL" id="SMFM01000002">
    <property type="protein sequence ID" value="TDD77089.1"/>
    <property type="molecule type" value="Genomic_DNA"/>
</dbReference>
<protein>
    <submittedName>
        <fullName evidence="1">Uncharacterized protein</fullName>
    </submittedName>
</protein>
<comment type="caution">
    <text evidence="1">The sequence shown here is derived from an EMBL/GenBank/DDBJ whole genome shotgun (WGS) entry which is preliminary data.</text>
</comment>
<reference evidence="1 2" key="1">
    <citation type="submission" date="2019-03" db="EMBL/GenBank/DDBJ databases">
        <title>Flavobacterium AT-3-2 sp. nov., isolated from arctic soil.</title>
        <authorList>
            <person name="Chaudhary D.K."/>
        </authorList>
    </citation>
    <scope>NUCLEOTIDE SEQUENCE [LARGE SCALE GENOMIC DNA]</scope>
    <source>
        <strain evidence="1 2">AT-3-2</strain>
    </source>
</reference>
<dbReference type="AlphaFoldDB" id="A0A4R5AY94"/>
<accession>A0A4R5AY94</accession>
<evidence type="ECO:0000313" key="1">
    <source>
        <dbReference type="EMBL" id="TDD77089.1"/>
    </source>
</evidence>
<dbReference type="Proteomes" id="UP000295278">
    <property type="component" value="Unassembled WGS sequence"/>
</dbReference>
<gene>
    <name evidence="1" type="ORF">E0F89_05685</name>
</gene>
<sequence>MSTTIKNEKLFCTNCGGEFTLKFPLQIPEMNSKIKLFADLHKDCEQTYVEPVADQSKDIETKALWWIANGHVGLSSKTMWLFFLHQDNPLINHPHDPDDFSRCYKLLEAVPEWKGRILELSKLSLPWKNLAENWEKLTAMYEQNKKEDWKNSEKIGMYEFMQTLTR</sequence>
<name>A0A4R5AY94_9FLAO</name>
<evidence type="ECO:0000313" key="2">
    <source>
        <dbReference type="Proteomes" id="UP000295278"/>
    </source>
</evidence>